<evidence type="ECO:0000313" key="3">
    <source>
        <dbReference type="EMBL" id="OTP73056.1"/>
    </source>
</evidence>
<dbReference type="Proteomes" id="UP000194546">
    <property type="component" value="Unassembled WGS sequence"/>
</dbReference>
<name>A0A242MP09_CABSO</name>
<evidence type="ECO:0000313" key="5">
    <source>
        <dbReference type="Proteomes" id="UP000195221"/>
    </source>
</evidence>
<evidence type="ECO:0000313" key="2">
    <source>
        <dbReference type="EMBL" id="OTP68467.1"/>
    </source>
</evidence>
<dbReference type="Pfam" id="PF13590">
    <property type="entry name" value="DUF4136"/>
    <property type="match status" value="1"/>
</dbReference>
<evidence type="ECO:0000313" key="4">
    <source>
        <dbReference type="Proteomes" id="UP000194546"/>
    </source>
</evidence>
<organism evidence="3 4">
    <name type="scientific">Caballeronia sordidicola</name>
    <name type="common">Burkholderia sordidicola</name>
    <dbReference type="NCBI Taxonomy" id="196367"/>
    <lineage>
        <taxon>Bacteria</taxon>
        <taxon>Pseudomonadati</taxon>
        <taxon>Pseudomonadota</taxon>
        <taxon>Betaproteobacteria</taxon>
        <taxon>Burkholderiales</taxon>
        <taxon>Burkholderiaceae</taxon>
        <taxon>Caballeronia</taxon>
    </lineage>
</organism>
<protein>
    <submittedName>
        <fullName evidence="3">Putative lipoprotein transmembrane</fullName>
    </submittedName>
</protein>
<dbReference type="EMBL" id="NBTY01000101">
    <property type="protein sequence ID" value="OTP73056.1"/>
    <property type="molecule type" value="Genomic_DNA"/>
</dbReference>
<feature type="domain" description="DUF4136" evidence="1">
    <location>
        <begin position="31"/>
        <end position="163"/>
    </location>
</feature>
<dbReference type="EMBL" id="NBTZ01000132">
    <property type="protein sequence ID" value="OTP68467.1"/>
    <property type="molecule type" value="Genomic_DNA"/>
</dbReference>
<dbReference type="Proteomes" id="UP000195221">
    <property type="component" value="Unassembled WGS sequence"/>
</dbReference>
<gene>
    <name evidence="3" type="ORF">PAMC26510_19910</name>
    <name evidence="2" type="ORF">PAMC26577_34175</name>
</gene>
<comment type="caution">
    <text evidence="3">The sequence shown here is derived from an EMBL/GenBank/DDBJ whole genome shotgun (WGS) entry which is preliminary data.</text>
</comment>
<dbReference type="AlphaFoldDB" id="A0A242MP09"/>
<keyword evidence="3" id="KW-0449">Lipoprotein</keyword>
<reference evidence="2 5" key="2">
    <citation type="submission" date="2017-03" db="EMBL/GenBank/DDBJ databases">
        <title>Genome analysis of strain PAMC 26577.</title>
        <authorList>
            <person name="Oh H.-M."/>
            <person name="Yang J.-A."/>
        </authorList>
    </citation>
    <scope>NUCLEOTIDE SEQUENCE [LARGE SCALE GENOMIC DNA]</scope>
    <source>
        <strain evidence="2 5">PAMC 26577</strain>
    </source>
</reference>
<keyword evidence="3" id="KW-0812">Transmembrane</keyword>
<reference evidence="3 4" key="1">
    <citation type="submission" date="2017-03" db="EMBL/GenBank/DDBJ databases">
        <title>Genome analysis of strain PAMC 26510.</title>
        <authorList>
            <person name="Oh H.-M."/>
            <person name="Yang J.-A."/>
        </authorList>
    </citation>
    <scope>NUCLEOTIDE SEQUENCE [LARGE SCALE GENOMIC DNA]</scope>
    <source>
        <strain evidence="3 4">PAMC 26510</strain>
    </source>
</reference>
<dbReference type="InterPro" id="IPR025411">
    <property type="entry name" value="DUF4136"/>
</dbReference>
<proteinExistence type="predicted"/>
<evidence type="ECO:0000259" key="1">
    <source>
        <dbReference type="Pfam" id="PF13590"/>
    </source>
</evidence>
<keyword evidence="3" id="KW-0472">Membrane</keyword>
<sequence>MRAAVLLLALLSACASEQPVRISAYRDGAFSTSGIRTYALDKTQAGVDDATARPLREALTAQGLQPALATQADYLIKLGYATRPQNVRVQATCSTAPEEACDDFAASTGFFERKRYVHALTVQFIGSKTGATVYQVSVTHADRDPAGSAALPALMKCAFNGFPLQNAERRELAGCD</sequence>
<accession>A0A242MP09</accession>